<dbReference type="AlphaFoldDB" id="A0A7H5CQS3"/>
<reference evidence="1" key="1">
    <citation type="submission" date="2022-12" db="EMBL/GenBank/DDBJ databases">
        <title>Vibrio parahaemolyticus become highly virulent by producing novel Tc toxins.</title>
        <authorList>
            <person name="Yang F."/>
            <person name="You Y."/>
            <person name="Lai Q."/>
            <person name="Xu L."/>
            <person name="Li F."/>
        </authorList>
    </citation>
    <scope>NUCLEOTIDE SEQUENCE</scope>
    <source>
        <strain evidence="1">Vp-HL-202005</strain>
    </source>
</reference>
<dbReference type="EMBL" id="CP114194">
    <property type="protein sequence ID" value="WAT88992.1"/>
    <property type="molecule type" value="Genomic_DNA"/>
</dbReference>
<name>A0A7H5CQS3_VIBPH</name>
<evidence type="ECO:0000313" key="2">
    <source>
        <dbReference type="Proteomes" id="UP001156560"/>
    </source>
</evidence>
<evidence type="ECO:0000313" key="1">
    <source>
        <dbReference type="EMBL" id="WAT88992.1"/>
    </source>
</evidence>
<proteinExistence type="predicted"/>
<protein>
    <submittedName>
        <fullName evidence="1">Uncharacterized protein</fullName>
    </submittedName>
</protein>
<dbReference type="Pfam" id="PF21790">
    <property type="entry name" value="OGG"/>
    <property type="match status" value="1"/>
</dbReference>
<dbReference type="Proteomes" id="UP001156560">
    <property type="component" value="Chromosome 1"/>
</dbReference>
<dbReference type="RefSeq" id="WP_025506675.1">
    <property type="nucleotide sequence ID" value="NZ_CAMFGX010000036.1"/>
</dbReference>
<sequence>MKNYEALIRQLPVEDHAISTKLSTWLKYKDENPEVWKIITSLFGGKSELNLRRQDLKKIAGSQNYKKLVIATIMWGYSSGMRGNNFLKVLGQLDVITSLLKYAAKGIDDWESHYDQVKAIDGLGLSTYSKFLYFIGGEVEGNKALILDVRVIQAIKTELYREFQCMRKITYTNAPVLYPEYLKVASDFAKSTGCLAEQVEMFLFVFGQNLKQHT</sequence>
<gene>
    <name evidence="1" type="ORF">O1Q84_09950</name>
</gene>
<accession>A0A7H5CQS3</accession>
<organism evidence="1 2">
    <name type="scientific">Vibrio parahaemolyticus</name>
    <dbReference type="NCBI Taxonomy" id="670"/>
    <lineage>
        <taxon>Bacteria</taxon>
        <taxon>Pseudomonadati</taxon>
        <taxon>Pseudomonadota</taxon>
        <taxon>Gammaproteobacteria</taxon>
        <taxon>Vibrionales</taxon>
        <taxon>Vibrionaceae</taxon>
        <taxon>Vibrio</taxon>
    </lineage>
</organism>
<dbReference type="InterPro" id="IPR048868">
    <property type="entry name" value="OGG-like_put"/>
</dbReference>